<reference evidence="2 3" key="1">
    <citation type="journal article" date="2013" name="Genome Announc.">
        <title>Draft Genome Sequence of Shewanella decolorationis S12, a Dye-Degrading Bacterium Isolated from a Wastewater Treatment Plant.</title>
        <authorList>
            <person name="Xu M."/>
            <person name="Fang Y."/>
            <person name="Liu J."/>
            <person name="Chen X."/>
            <person name="Sun G."/>
            <person name="Guo J."/>
            <person name="Hua Z."/>
            <person name="Tu Q."/>
            <person name="Wu L."/>
            <person name="Zhou J."/>
            <person name="Liu X."/>
        </authorList>
    </citation>
    <scope>NUCLEOTIDE SEQUENCE [LARGE SCALE GENOMIC DNA]</scope>
    <source>
        <strain evidence="2 3">S12</strain>
    </source>
</reference>
<dbReference type="EMBL" id="AXZL01000061">
    <property type="protein sequence ID" value="ESE41670.1"/>
    <property type="molecule type" value="Genomic_DNA"/>
</dbReference>
<comment type="caution">
    <text evidence="2">The sequence shown here is derived from an EMBL/GenBank/DDBJ whole genome shotgun (WGS) entry which is preliminary data.</text>
</comment>
<evidence type="ECO:0000313" key="3">
    <source>
        <dbReference type="Proteomes" id="UP000017548"/>
    </source>
</evidence>
<proteinExistence type="predicted"/>
<organism evidence="2 3">
    <name type="scientific">Shewanella decolorationis S12</name>
    <dbReference type="NCBI Taxonomy" id="1353536"/>
    <lineage>
        <taxon>Bacteria</taxon>
        <taxon>Pseudomonadati</taxon>
        <taxon>Pseudomonadota</taxon>
        <taxon>Gammaproteobacteria</taxon>
        <taxon>Alteromonadales</taxon>
        <taxon>Shewanellaceae</taxon>
        <taxon>Shewanella</taxon>
    </lineage>
</organism>
<name>A0ABN0PNQ7_9GAMM</name>
<evidence type="ECO:0000313" key="2">
    <source>
        <dbReference type="EMBL" id="ESE41670.1"/>
    </source>
</evidence>
<protein>
    <submittedName>
        <fullName evidence="2">Uncharacterized protein</fullName>
    </submittedName>
</protein>
<dbReference type="Proteomes" id="UP000017548">
    <property type="component" value="Unassembled WGS sequence"/>
</dbReference>
<sequence length="156" mass="18601">MKDDKSKYFDSVNQERHDKNTVAIHQALQRIRDDYTLKPTVKFLSELSGMHRNSLRNRKWPIEQLDKIKSERNKNIVLEVTKDRSKVASLEDVLDNAKNELTYWFNLAKDLEKQNAQLFIKLDRISSSREYYEAEYNKSKIIIKDLQLKIKLLEEN</sequence>
<evidence type="ECO:0000256" key="1">
    <source>
        <dbReference type="SAM" id="Coils"/>
    </source>
</evidence>
<gene>
    <name evidence="2" type="ORF">SHD_1745</name>
</gene>
<keyword evidence="3" id="KW-1185">Reference proteome</keyword>
<keyword evidence="1" id="KW-0175">Coiled coil</keyword>
<feature type="coiled-coil region" evidence="1">
    <location>
        <begin position="80"/>
        <end position="156"/>
    </location>
</feature>
<accession>A0ABN0PNQ7</accession>
<dbReference type="RefSeq" id="WP_023266787.1">
    <property type="nucleotide sequence ID" value="NZ_AXZL01000061.1"/>
</dbReference>